<evidence type="ECO:0000256" key="3">
    <source>
        <dbReference type="ARBA" id="ARBA00008115"/>
    </source>
</evidence>
<dbReference type="GO" id="GO:0070475">
    <property type="term" value="P:rRNA base methylation"/>
    <property type="evidence" value="ECO:0007669"/>
    <property type="project" value="InterPro"/>
</dbReference>
<dbReference type="InterPro" id="IPR001208">
    <property type="entry name" value="MCM_dom"/>
</dbReference>
<dbReference type="GO" id="GO:0019843">
    <property type="term" value="F:rRNA binding"/>
    <property type="evidence" value="ECO:0007669"/>
    <property type="project" value="UniProtKB-KW"/>
</dbReference>
<evidence type="ECO:0000256" key="16">
    <source>
        <dbReference type="PROSITE-ProRule" id="PRU00182"/>
    </source>
</evidence>
<dbReference type="PROSITE" id="PS01129">
    <property type="entry name" value="PSI_RLU"/>
    <property type="match status" value="1"/>
</dbReference>
<keyword evidence="13 17" id="KW-0238">DNA-binding</keyword>
<evidence type="ECO:0000256" key="13">
    <source>
        <dbReference type="ARBA" id="ARBA00023125"/>
    </source>
</evidence>
<dbReference type="CDD" id="cd18088">
    <property type="entry name" value="Nep1-like"/>
    <property type="match status" value="1"/>
</dbReference>
<dbReference type="GO" id="GO:0070037">
    <property type="term" value="F:rRNA (pseudouridine) methyltransferase activity"/>
    <property type="evidence" value="ECO:0007669"/>
    <property type="project" value="InterPro"/>
</dbReference>
<dbReference type="Gene3D" id="2.20.28.10">
    <property type="match status" value="1"/>
</dbReference>
<dbReference type="PANTHER" id="PTHR11630">
    <property type="entry name" value="DNA REPLICATION LICENSING FACTOR MCM FAMILY MEMBER"/>
    <property type="match status" value="1"/>
</dbReference>
<dbReference type="GO" id="GO:0006270">
    <property type="term" value="P:DNA replication initiation"/>
    <property type="evidence" value="ECO:0007669"/>
    <property type="project" value="InterPro"/>
</dbReference>
<proteinExistence type="inferred from homology"/>
<dbReference type="InterPro" id="IPR029026">
    <property type="entry name" value="tRNA_m1G_MTases_N"/>
</dbReference>
<dbReference type="EC" id="3.6.4.12" evidence="4"/>
<gene>
    <name evidence="19" type="ORF">O9G_002423</name>
</gene>
<dbReference type="PRINTS" id="PR01662">
    <property type="entry name" value="MCMPROTEIN6"/>
</dbReference>
<evidence type="ECO:0000256" key="10">
    <source>
        <dbReference type="ARBA" id="ARBA00022806"/>
    </source>
</evidence>
<keyword evidence="20" id="KW-1185">Reference proteome</keyword>
<dbReference type="InterPro" id="IPR027925">
    <property type="entry name" value="MCM_N"/>
</dbReference>
<evidence type="ECO:0000256" key="12">
    <source>
        <dbReference type="ARBA" id="ARBA00022884"/>
    </source>
</evidence>
<keyword evidence="6" id="KW-0235">DNA replication</keyword>
<evidence type="ECO:0000313" key="20">
    <source>
        <dbReference type="Proteomes" id="UP000030755"/>
    </source>
</evidence>
<dbReference type="InterPro" id="IPR027417">
    <property type="entry name" value="P-loop_NTPase"/>
</dbReference>
<dbReference type="Pfam" id="PF14551">
    <property type="entry name" value="MCM_N"/>
    <property type="match status" value="1"/>
</dbReference>
<keyword evidence="14" id="KW-0539">Nucleus</keyword>
<dbReference type="SUPFAM" id="SSF52540">
    <property type="entry name" value="P-loop containing nucleoside triphosphate hydrolases"/>
    <property type="match status" value="1"/>
</dbReference>
<accession>A0A075AWW4</accession>
<dbReference type="Gene3D" id="3.40.1280.10">
    <property type="match status" value="1"/>
</dbReference>
<keyword evidence="15" id="KW-0131">Cell cycle</keyword>
<dbReference type="SMART" id="SM00350">
    <property type="entry name" value="MCM"/>
    <property type="match status" value="1"/>
</dbReference>
<comment type="similarity">
    <text evidence="3">Belongs to the class IV-like SAM-binding methyltransferase superfamily. RNA methyltransferase NEP1 family.</text>
</comment>
<comment type="subcellular location">
    <subcellularLocation>
        <location evidence="1">Nucleus</location>
    </subcellularLocation>
</comment>
<evidence type="ECO:0000256" key="2">
    <source>
        <dbReference type="ARBA" id="ARBA00008010"/>
    </source>
</evidence>
<evidence type="ECO:0000256" key="4">
    <source>
        <dbReference type="ARBA" id="ARBA00012551"/>
    </source>
</evidence>
<dbReference type="Pfam" id="PF00849">
    <property type="entry name" value="PseudoU_synth_2"/>
    <property type="match status" value="1"/>
</dbReference>
<dbReference type="GO" id="GO:1990518">
    <property type="term" value="F:single-stranded 3'-5' DNA helicase activity"/>
    <property type="evidence" value="ECO:0007669"/>
    <property type="project" value="TreeGrafter"/>
</dbReference>
<dbReference type="Proteomes" id="UP000030755">
    <property type="component" value="Unassembled WGS sequence"/>
</dbReference>
<dbReference type="AlphaFoldDB" id="A0A075AWW4"/>
<comment type="similarity">
    <text evidence="2 17">Belongs to the MCM family.</text>
</comment>
<dbReference type="Pfam" id="PF17207">
    <property type="entry name" value="MCM_OB"/>
    <property type="match status" value="1"/>
</dbReference>
<keyword evidence="12 16" id="KW-0694">RNA-binding</keyword>
<reference evidence="19 20" key="1">
    <citation type="journal article" date="2013" name="Curr. Biol.">
        <title>Shared signatures of parasitism and phylogenomics unite Cryptomycota and microsporidia.</title>
        <authorList>
            <person name="James T.Y."/>
            <person name="Pelin A."/>
            <person name="Bonen L."/>
            <person name="Ahrendt S."/>
            <person name="Sain D."/>
            <person name="Corradi N."/>
            <person name="Stajich J.E."/>
        </authorList>
    </citation>
    <scope>NUCLEOTIDE SEQUENCE [LARGE SCALE GENOMIC DNA]</scope>
    <source>
        <strain evidence="19 20">CSF55</strain>
    </source>
</reference>
<sequence>MKAIKDGRIKVNGKFVSPDTILRDNDKITHALRREEPDVSNDEIEIISQSEDLLVVNKPASIPVHPTGRYSFNTLTMILRYVHGFTQTLYCNNYFGYLKVINRIDRLVSGIVLIALNKQKASEMHELMASRLLKKTYIAKVHGRVEWDEHKCELPLKIVDHKAGITKVDLKDGKECVTLFKKVHLGDDYSIVECQPLTGRSHQIRVHLQSIGHSIFHDVHYGSPAVSEDASICLHSLRYSYENFSFGLKSLPSHTNKMKNDGAPKLPRTFEEKETMKRLIVVIEGATLETVRVGKSKDAPYQLLNCDDHQGIIKRHGKEIADYRPDITHQKNVLIEINPHTRIPRTFKRFCGLFGNILFVGLLVQLLHKLSIRSVNGSEKLLKIIENPITNHLPTKCRKIDINEYVKEIPGDEPVVFFLGGMAHGVDNFPDAEESVSISNYSLSAAAACSRLCHAYESLWNLKRPTRFAEQGSVLEPGMLDTETSMIKFTSDVSTNPKRGNLVYVQQLNSMRHDNSQTLYVDFNHVLKANETLATAIMNNYYRFVPYLEKAVYMFVKRHMPEYVVVGGGNVSKEFSVAFKNLNVHMRIREMTTKRIGMLMKTSGTITRTSEVKPELNKATFQCVLCGGIVREVVQQFKYTEPQKCVNPICMNKKEWRLLIEQSVFMNWQKIHIQENSNEIPAGSMPRGMDVIIRNDMVERAKPGDKCDFIGTMIVVPDVSVMSLPGGKIEKSREGGRSKEGYGEGISGLKSLGVREMSYKLVFVACYIEMSEQKGMRMEEGEIIEFTAKEKSEILNMKETPQLYQKIVESIAPTIYGHKELKSGVALMLFGGVNKVTNEGIRLRGDINICIVGDPGVAKSQILKYVTGFIPRSVFTSGKASSAAGLTASVVKDEETGEFTIDADQVAIHEAMEQQTITISKAGIQATLNARTSILAAANPIHGRYDKKKSLRQNIAMTAPIMSRFDLFFVVLDDCDEETDYSIARHIINLHKHKDEAIEPYFSTDQLKRYIRYAKTIKPQLTIESSKLLVSKYKEMRQNDASSFNSSYRMTVRQLESIIRLSEALAKLFCDHQIKPKYVKEACRLLKNSIIKVESEDISIQVADESNELEIENQEISETIPEKSQTFISYDEYIKISQLLIFHIKKSEETGIKKSQVIDWFLEQSEDEIHSEQDLIDLTKKVKGIIERLIHKDSVLIEFKSDDDSQDYPLVVHPNYSIQ</sequence>
<evidence type="ECO:0000256" key="9">
    <source>
        <dbReference type="ARBA" id="ARBA00022801"/>
    </source>
</evidence>
<dbReference type="Gene3D" id="3.30.1640.10">
    <property type="entry name" value="mini-chromosome maintenance (MCM) complex, chain A, domain 1"/>
    <property type="match status" value="1"/>
</dbReference>
<evidence type="ECO:0000256" key="7">
    <source>
        <dbReference type="ARBA" id="ARBA00022730"/>
    </source>
</evidence>
<evidence type="ECO:0000256" key="14">
    <source>
        <dbReference type="ARBA" id="ARBA00023242"/>
    </source>
</evidence>
<dbReference type="GO" id="GO:0005656">
    <property type="term" value="C:nuclear pre-replicative complex"/>
    <property type="evidence" value="ECO:0007669"/>
    <property type="project" value="UniProtKB-ARBA"/>
</dbReference>
<dbReference type="InterPro" id="IPR006224">
    <property type="entry name" value="PsdUridine_synth_RluA-like_CS"/>
</dbReference>
<dbReference type="InterPro" id="IPR029028">
    <property type="entry name" value="Alpha/beta_knot_MTases"/>
</dbReference>
<dbReference type="InterPro" id="IPR041024">
    <property type="entry name" value="Mcm6_C"/>
</dbReference>
<dbReference type="SUPFAM" id="SSF75217">
    <property type="entry name" value="alpha/beta knot"/>
    <property type="match status" value="1"/>
</dbReference>
<dbReference type="PROSITE" id="PS50889">
    <property type="entry name" value="S4"/>
    <property type="match status" value="1"/>
</dbReference>
<dbReference type="GO" id="GO:0031261">
    <property type="term" value="C:DNA replication preinitiation complex"/>
    <property type="evidence" value="ECO:0007669"/>
    <property type="project" value="UniProtKB-ARBA"/>
</dbReference>
<dbReference type="InterPro" id="IPR020103">
    <property type="entry name" value="PsdUridine_synth_cat_dom_sf"/>
</dbReference>
<dbReference type="FunFam" id="2.20.28.10:FF:000003">
    <property type="entry name" value="DNA helicase"/>
    <property type="match status" value="1"/>
</dbReference>
<evidence type="ECO:0000256" key="8">
    <source>
        <dbReference type="ARBA" id="ARBA00022741"/>
    </source>
</evidence>
<dbReference type="GO" id="GO:0016787">
    <property type="term" value="F:hydrolase activity"/>
    <property type="evidence" value="ECO:0007669"/>
    <property type="project" value="UniProtKB-KW"/>
</dbReference>
<dbReference type="CDD" id="cd02557">
    <property type="entry name" value="PseudoU_synth_ScRIB2"/>
    <property type="match status" value="1"/>
</dbReference>
<evidence type="ECO:0000256" key="11">
    <source>
        <dbReference type="ARBA" id="ARBA00022840"/>
    </source>
</evidence>
<evidence type="ECO:0000256" key="5">
    <source>
        <dbReference type="ARBA" id="ARBA00022517"/>
    </source>
</evidence>
<dbReference type="PRINTS" id="PR01657">
    <property type="entry name" value="MCMFAMILY"/>
</dbReference>
<evidence type="ECO:0000256" key="15">
    <source>
        <dbReference type="ARBA" id="ARBA00023306"/>
    </source>
</evidence>
<dbReference type="GO" id="GO:0000727">
    <property type="term" value="P:double-strand break repair via break-induced replication"/>
    <property type="evidence" value="ECO:0007669"/>
    <property type="project" value="TreeGrafter"/>
</dbReference>
<evidence type="ECO:0000313" key="19">
    <source>
        <dbReference type="EMBL" id="EPZ34825.1"/>
    </source>
</evidence>
<dbReference type="GO" id="GO:0097373">
    <property type="term" value="C:MCM core complex"/>
    <property type="evidence" value="ECO:0007669"/>
    <property type="project" value="UniProtKB-ARBA"/>
</dbReference>
<dbReference type="SUPFAM" id="SSF55120">
    <property type="entry name" value="Pseudouridine synthase"/>
    <property type="match status" value="1"/>
</dbReference>
<keyword evidence="11 17" id="KW-0067">ATP-binding</keyword>
<dbReference type="Pfam" id="PF17855">
    <property type="entry name" value="MCM_lid"/>
    <property type="match status" value="1"/>
</dbReference>
<dbReference type="InterPro" id="IPR031327">
    <property type="entry name" value="MCM"/>
</dbReference>
<keyword evidence="7" id="KW-0699">rRNA-binding</keyword>
<keyword evidence="9" id="KW-0378">Hydrolase</keyword>
<dbReference type="SUPFAM" id="SSF50249">
    <property type="entry name" value="Nucleic acid-binding proteins"/>
    <property type="match status" value="1"/>
</dbReference>
<dbReference type="Gene3D" id="3.30.2350.10">
    <property type="entry name" value="Pseudouridine synthase"/>
    <property type="match status" value="1"/>
</dbReference>
<name>A0A075AWW4_ROZAC</name>
<dbReference type="GO" id="GO:0042555">
    <property type="term" value="C:MCM complex"/>
    <property type="evidence" value="ECO:0007669"/>
    <property type="project" value="InterPro"/>
</dbReference>
<dbReference type="CDD" id="cd17757">
    <property type="entry name" value="MCM6"/>
    <property type="match status" value="1"/>
</dbReference>
<feature type="domain" description="MCM C-terminal AAA(+) ATPase" evidence="18">
    <location>
        <begin position="803"/>
        <end position="987"/>
    </location>
</feature>
<dbReference type="PROSITE" id="PS50051">
    <property type="entry name" value="MCM_2"/>
    <property type="match status" value="1"/>
</dbReference>
<dbReference type="GO" id="GO:0043596">
    <property type="term" value="C:nuclear replication fork"/>
    <property type="evidence" value="ECO:0007669"/>
    <property type="project" value="UniProtKB-ARBA"/>
</dbReference>
<dbReference type="GO" id="GO:0003697">
    <property type="term" value="F:single-stranded DNA binding"/>
    <property type="evidence" value="ECO:0007669"/>
    <property type="project" value="TreeGrafter"/>
</dbReference>
<dbReference type="Gene3D" id="1.20.58.870">
    <property type="match status" value="1"/>
</dbReference>
<dbReference type="Pfam" id="PF03587">
    <property type="entry name" value="EMG1"/>
    <property type="match status" value="2"/>
</dbReference>
<dbReference type="HOGENOM" id="CLU_268861_0_0_1"/>
<dbReference type="GO" id="GO:1902969">
    <property type="term" value="P:mitotic DNA replication"/>
    <property type="evidence" value="ECO:0007669"/>
    <property type="project" value="TreeGrafter"/>
</dbReference>
<evidence type="ECO:0000256" key="1">
    <source>
        <dbReference type="ARBA" id="ARBA00004123"/>
    </source>
</evidence>
<evidence type="ECO:0000256" key="17">
    <source>
        <dbReference type="RuleBase" id="RU004070"/>
    </source>
</evidence>
<keyword evidence="8 17" id="KW-0547">Nucleotide-binding</keyword>
<dbReference type="GO" id="GO:0005524">
    <property type="term" value="F:ATP binding"/>
    <property type="evidence" value="ECO:0007669"/>
    <property type="project" value="UniProtKB-KW"/>
</dbReference>
<dbReference type="Gene3D" id="3.40.50.300">
    <property type="entry name" value="P-loop containing nucleotide triphosphate hydrolases"/>
    <property type="match status" value="1"/>
</dbReference>
<dbReference type="InterPro" id="IPR041562">
    <property type="entry name" value="MCM_lid"/>
</dbReference>
<dbReference type="GO" id="GO:0006279">
    <property type="term" value="P:premeiotic DNA replication"/>
    <property type="evidence" value="ECO:0007669"/>
    <property type="project" value="UniProtKB-ARBA"/>
</dbReference>
<evidence type="ECO:0000256" key="6">
    <source>
        <dbReference type="ARBA" id="ARBA00022705"/>
    </source>
</evidence>
<dbReference type="InterPro" id="IPR033762">
    <property type="entry name" value="MCM_OB"/>
</dbReference>
<dbReference type="Pfam" id="PF00493">
    <property type="entry name" value="MCM"/>
    <property type="match status" value="1"/>
</dbReference>
<dbReference type="Gene3D" id="2.40.50.140">
    <property type="entry name" value="Nucleic acid-binding proteins"/>
    <property type="match status" value="1"/>
</dbReference>
<evidence type="ECO:0000259" key="18">
    <source>
        <dbReference type="PROSITE" id="PS50051"/>
    </source>
</evidence>
<dbReference type="FunFam" id="3.40.50.300:FF:002469">
    <property type="entry name" value="Cell division control protein 21"/>
    <property type="match status" value="1"/>
</dbReference>
<dbReference type="Pfam" id="PF18263">
    <property type="entry name" value="WHD_MCM6"/>
    <property type="match status" value="1"/>
</dbReference>
<dbReference type="InterPro" id="IPR008049">
    <property type="entry name" value="MCM6"/>
</dbReference>
<keyword evidence="5" id="KW-0690">Ribosome biogenesis</keyword>
<dbReference type="PANTHER" id="PTHR11630:SF43">
    <property type="entry name" value="DNA REPLICATION LICENSING FACTOR MCM6"/>
    <property type="match status" value="1"/>
</dbReference>
<dbReference type="OrthoDB" id="1744952at2759"/>
<dbReference type="InterPro" id="IPR006145">
    <property type="entry name" value="PsdUridine_synth_RsuA/RluA"/>
</dbReference>
<dbReference type="InterPro" id="IPR005304">
    <property type="entry name" value="Rbsml_bgen_MeTrfase_EMG1/NEP1"/>
</dbReference>
<dbReference type="EMBL" id="KE560907">
    <property type="protein sequence ID" value="EPZ34825.1"/>
    <property type="molecule type" value="Genomic_DNA"/>
</dbReference>
<dbReference type="GO" id="GO:0001522">
    <property type="term" value="P:pseudouridine synthesis"/>
    <property type="evidence" value="ECO:0007669"/>
    <property type="project" value="InterPro"/>
</dbReference>
<protein>
    <recommendedName>
        <fullName evidence="4">DNA helicase</fullName>
        <ecNumber evidence="4">3.6.4.12</ecNumber>
    </recommendedName>
</protein>
<dbReference type="InterPro" id="IPR012340">
    <property type="entry name" value="NA-bd_OB-fold"/>
</dbReference>
<dbReference type="STRING" id="988480.A0A075AWW4"/>
<organism evidence="19 20">
    <name type="scientific">Rozella allomycis (strain CSF55)</name>
    <dbReference type="NCBI Taxonomy" id="988480"/>
    <lineage>
        <taxon>Eukaryota</taxon>
        <taxon>Fungi</taxon>
        <taxon>Fungi incertae sedis</taxon>
        <taxon>Cryptomycota</taxon>
        <taxon>Cryptomycota incertae sedis</taxon>
        <taxon>Rozella</taxon>
    </lineage>
</organism>
<dbReference type="GO" id="GO:0009982">
    <property type="term" value="F:pseudouridine synthase activity"/>
    <property type="evidence" value="ECO:0007669"/>
    <property type="project" value="InterPro"/>
</dbReference>
<keyword evidence="10" id="KW-0347">Helicase</keyword>